<dbReference type="GO" id="GO:0005044">
    <property type="term" value="F:scavenger receptor activity"/>
    <property type="evidence" value="ECO:0007669"/>
    <property type="project" value="InterPro"/>
</dbReference>
<dbReference type="PANTHER" id="PTHR24043">
    <property type="entry name" value="SCAVENGER RECEPTOR CLASS F"/>
    <property type="match status" value="1"/>
</dbReference>
<evidence type="ECO:0000256" key="1">
    <source>
        <dbReference type="ARBA" id="ARBA00022536"/>
    </source>
</evidence>
<evidence type="ECO:0000256" key="2">
    <source>
        <dbReference type="SAM" id="MobiDB-lite"/>
    </source>
</evidence>
<keyword evidence="6" id="KW-1185">Reference proteome</keyword>
<dbReference type="EnsemblMetazoa" id="G18828.1">
    <property type="protein sequence ID" value="G18828.1:cds"/>
    <property type="gene ID" value="G18828"/>
</dbReference>
<organism evidence="5 6">
    <name type="scientific">Magallana gigas</name>
    <name type="common">Pacific oyster</name>
    <name type="synonym">Crassostrea gigas</name>
    <dbReference type="NCBI Taxonomy" id="29159"/>
    <lineage>
        <taxon>Eukaryota</taxon>
        <taxon>Metazoa</taxon>
        <taxon>Spiralia</taxon>
        <taxon>Lophotrochozoa</taxon>
        <taxon>Mollusca</taxon>
        <taxon>Bivalvia</taxon>
        <taxon>Autobranchia</taxon>
        <taxon>Pteriomorphia</taxon>
        <taxon>Ostreida</taxon>
        <taxon>Ostreoidea</taxon>
        <taxon>Ostreidae</taxon>
        <taxon>Magallana</taxon>
    </lineage>
</organism>
<evidence type="ECO:0000256" key="3">
    <source>
        <dbReference type="SAM" id="Phobius"/>
    </source>
</evidence>
<reference evidence="5" key="1">
    <citation type="submission" date="2022-08" db="UniProtKB">
        <authorList>
            <consortium name="EnsemblMetazoa"/>
        </authorList>
    </citation>
    <scope>IDENTIFICATION</scope>
    <source>
        <strain evidence="5">05x7-T-G4-1.051#20</strain>
    </source>
</reference>
<protein>
    <submittedName>
        <fullName evidence="5">Uncharacterized protein</fullName>
    </submittedName>
</protein>
<feature type="region of interest" description="Disordered" evidence="2">
    <location>
        <begin position="259"/>
        <end position="286"/>
    </location>
</feature>
<keyword evidence="4" id="KW-0732">Signal</keyword>
<keyword evidence="3" id="KW-0472">Membrane</keyword>
<evidence type="ECO:0000313" key="5">
    <source>
        <dbReference type="EnsemblMetazoa" id="G18828.1:cds"/>
    </source>
</evidence>
<proteinExistence type="predicted"/>
<sequence length="297" mass="33780">MDFNVLSFILCIGIILDSFLLLCPESIPTVSVVSRCPANVKEWASATQRKSCGQLRKIQNCSKAEDFVYQCVLNKDAEELLEVCASRFFLVDCPPGYLGRNWSDRCRYPSYGMECQKWCDCEERFCDIATDCYLPNVCSSGYMFVGSDCTEQCRYPNYGTNCQGLCNCSKEFCDIATGCFSPKDGYRAGYYGDRCINKWRYPNFGKACQKRCPMTHNTIERTVMGIIVSVSVLSSIIIVVAISVIIWRLRGTYRSNRRALHNRSQQAHQKITKATKEQPKQSSLETSNIPIERLQFP</sequence>
<keyword evidence="1" id="KW-0245">EGF-like domain</keyword>
<feature type="signal peptide" evidence="4">
    <location>
        <begin position="1"/>
        <end position="24"/>
    </location>
</feature>
<feature type="chain" id="PRO_5036456787" evidence="4">
    <location>
        <begin position="25"/>
        <end position="297"/>
    </location>
</feature>
<accession>A0A8W8JIS0</accession>
<dbReference type="Gene3D" id="2.170.300.10">
    <property type="entry name" value="Tie2 ligand-binding domain superfamily"/>
    <property type="match status" value="1"/>
</dbReference>
<name>A0A8W8JIS0_MAGGI</name>
<keyword evidence="3" id="KW-1133">Transmembrane helix</keyword>
<dbReference type="InterPro" id="IPR042635">
    <property type="entry name" value="MEGF10/SREC1/2-like"/>
</dbReference>
<dbReference type="AlphaFoldDB" id="A0A8W8JIS0"/>
<dbReference type="PANTHER" id="PTHR24043:SF8">
    <property type="entry name" value="EGF-LIKE DOMAIN-CONTAINING PROTEIN"/>
    <property type="match status" value="1"/>
</dbReference>
<keyword evidence="3" id="KW-0812">Transmembrane</keyword>
<dbReference type="Proteomes" id="UP000005408">
    <property type="component" value="Unassembled WGS sequence"/>
</dbReference>
<evidence type="ECO:0000256" key="4">
    <source>
        <dbReference type="SAM" id="SignalP"/>
    </source>
</evidence>
<evidence type="ECO:0000313" key="6">
    <source>
        <dbReference type="Proteomes" id="UP000005408"/>
    </source>
</evidence>
<feature type="transmembrane region" description="Helical" evidence="3">
    <location>
        <begin position="223"/>
        <end position="247"/>
    </location>
</feature>